<keyword evidence="3 6" id="KW-0249">Electron transport</keyword>
<evidence type="ECO:0000256" key="2">
    <source>
        <dbReference type="ARBA" id="ARBA00022448"/>
    </source>
</evidence>
<dbReference type="EMBL" id="LCYA01000156">
    <property type="protein sequence ID" value="KWV84518.1"/>
    <property type="molecule type" value="Genomic_DNA"/>
</dbReference>
<dbReference type="PRINTS" id="PR00160">
    <property type="entry name" value="GLUTAREDOXIN"/>
</dbReference>
<gene>
    <name evidence="8" type="primary">grxC_2</name>
    <name evidence="9" type="synonym">grxC</name>
    <name evidence="9" type="ORF">C7A10_31400</name>
    <name evidence="8" type="ORF">PFLmoz3_05843</name>
</gene>
<evidence type="ECO:0000259" key="7">
    <source>
        <dbReference type="Pfam" id="PF00462"/>
    </source>
</evidence>
<dbReference type="PATRIC" id="fig|294.193.peg.4449"/>
<comment type="caution">
    <text evidence="8">The sequence shown here is derived from an EMBL/GenBank/DDBJ whole genome shotgun (WGS) entry which is preliminary data.</text>
</comment>
<evidence type="ECO:0000313" key="10">
    <source>
        <dbReference type="Proteomes" id="UP000061348"/>
    </source>
</evidence>
<dbReference type="GO" id="GO:0045454">
    <property type="term" value="P:cell redox homeostasis"/>
    <property type="evidence" value="ECO:0007669"/>
    <property type="project" value="InterPro"/>
</dbReference>
<dbReference type="PANTHER" id="PTHR45694:SF18">
    <property type="entry name" value="GLUTAREDOXIN-1-RELATED"/>
    <property type="match status" value="1"/>
</dbReference>
<reference evidence="9 11" key="2">
    <citation type="submission" date="2018-03" db="EMBL/GenBank/DDBJ databases">
        <title>Blue discolouration in mozzarella cheese caused by Pseudomonas fluorescens.</title>
        <authorList>
            <person name="Chiesa F."/>
            <person name="Dalmasso A."/>
            <person name="Lomonaco S."/>
        </authorList>
    </citation>
    <scope>NUCLEOTIDE SEQUENCE [LARGE SCALE GENOMIC DNA]</scope>
    <source>
        <strain evidence="9 11">11293</strain>
    </source>
</reference>
<dbReference type="RefSeq" id="WP_005005995.1">
    <property type="nucleotide sequence ID" value="NZ_LCYA01000156.1"/>
</dbReference>
<protein>
    <recommendedName>
        <fullName evidence="6">Glutaredoxin</fullName>
    </recommendedName>
</protein>
<evidence type="ECO:0000256" key="4">
    <source>
        <dbReference type="ARBA" id="ARBA00023157"/>
    </source>
</evidence>
<proteinExistence type="inferred from homology"/>
<dbReference type="Gene3D" id="3.40.30.10">
    <property type="entry name" value="Glutaredoxin"/>
    <property type="match status" value="1"/>
</dbReference>
<dbReference type="PROSITE" id="PS00195">
    <property type="entry name" value="GLUTAREDOXIN_1"/>
    <property type="match status" value="1"/>
</dbReference>
<dbReference type="GO" id="GO:0034599">
    <property type="term" value="P:cellular response to oxidative stress"/>
    <property type="evidence" value="ECO:0007669"/>
    <property type="project" value="TreeGrafter"/>
</dbReference>
<dbReference type="Proteomes" id="UP000061348">
    <property type="component" value="Unassembled WGS sequence"/>
</dbReference>
<dbReference type="GeneID" id="89546455"/>
<organism evidence="8 10">
    <name type="scientific">Pseudomonas fluorescens</name>
    <dbReference type="NCBI Taxonomy" id="294"/>
    <lineage>
        <taxon>Bacteria</taxon>
        <taxon>Pseudomonadati</taxon>
        <taxon>Pseudomonadota</taxon>
        <taxon>Gammaproteobacteria</taxon>
        <taxon>Pseudomonadales</taxon>
        <taxon>Pseudomonadaceae</taxon>
        <taxon>Pseudomonas</taxon>
    </lineage>
</organism>
<evidence type="ECO:0000256" key="1">
    <source>
        <dbReference type="ARBA" id="ARBA00007787"/>
    </source>
</evidence>
<dbReference type="NCBIfam" id="TIGR02181">
    <property type="entry name" value="GRX_bact"/>
    <property type="match status" value="1"/>
</dbReference>
<evidence type="ECO:0000256" key="6">
    <source>
        <dbReference type="RuleBase" id="RU364065"/>
    </source>
</evidence>
<dbReference type="GO" id="GO:0015038">
    <property type="term" value="F:glutathione disulfide oxidoreductase activity"/>
    <property type="evidence" value="ECO:0007669"/>
    <property type="project" value="UniProtKB-UniRule"/>
</dbReference>
<dbReference type="InterPro" id="IPR011767">
    <property type="entry name" value="GLR_AS"/>
</dbReference>
<dbReference type="InterPro" id="IPR036249">
    <property type="entry name" value="Thioredoxin-like_sf"/>
</dbReference>
<evidence type="ECO:0000313" key="8">
    <source>
        <dbReference type="EMBL" id="KWV84518.1"/>
    </source>
</evidence>
<dbReference type="InterPro" id="IPR014025">
    <property type="entry name" value="Glutaredoxin_subgr"/>
</dbReference>
<dbReference type="Pfam" id="PF00462">
    <property type="entry name" value="Glutaredoxin"/>
    <property type="match status" value="1"/>
</dbReference>
<dbReference type="EMBL" id="PVUH01000053">
    <property type="protein sequence ID" value="PRW83118.1"/>
    <property type="molecule type" value="Genomic_DNA"/>
</dbReference>
<dbReference type="Proteomes" id="UP000239731">
    <property type="component" value="Unassembled WGS sequence"/>
</dbReference>
<dbReference type="PROSITE" id="PS51354">
    <property type="entry name" value="GLUTAREDOXIN_2"/>
    <property type="match status" value="1"/>
</dbReference>
<dbReference type="InterPro" id="IPR011900">
    <property type="entry name" value="GRX_bact"/>
</dbReference>
<evidence type="ECO:0000256" key="5">
    <source>
        <dbReference type="ARBA" id="ARBA00023284"/>
    </source>
</evidence>
<dbReference type="SUPFAM" id="SSF52833">
    <property type="entry name" value="Thioredoxin-like"/>
    <property type="match status" value="1"/>
</dbReference>
<keyword evidence="6" id="KW-0963">Cytoplasm</keyword>
<accession>A0A109LBD6</accession>
<reference evidence="8 10" key="1">
    <citation type="submission" date="2015-05" db="EMBL/GenBank/DDBJ databases">
        <title>A genomic and transcriptomic approach to investigate the blue pigment phenotype in Pseudomonas fluorescens.</title>
        <authorList>
            <person name="Andreani N.A."/>
            <person name="Cardazzo B."/>
        </authorList>
    </citation>
    <scope>NUCLEOTIDE SEQUENCE [LARGE SCALE GENOMIC DNA]</scope>
    <source>
        <strain evidence="8 10">Ps_22</strain>
    </source>
</reference>
<feature type="domain" description="Glutaredoxin" evidence="7">
    <location>
        <begin position="5"/>
        <end position="64"/>
    </location>
</feature>
<comment type="similarity">
    <text evidence="1 6">Belongs to the glutaredoxin family.</text>
</comment>
<name>A0A109LBD6_PSEFL</name>
<dbReference type="CDD" id="cd03418">
    <property type="entry name" value="GRX_GRXb_1_3_like"/>
    <property type="match status" value="1"/>
</dbReference>
<evidence type="ECO:0000313" key="11">
    <source>
        <dbReference type="Proteomes" id="UP000239731"/>
    </source>
</evidence>
<evidence type="ECO:0000256" key="3">
    <source>
        <dbReference type="ARBA" id="ARBA00022982"/>
    </source>
</evidence>
<dbReference type="InterPro" id="IPR002109">
    <property type="entry name" value="Glutaredoxin"/>
</dbReference>
<evidence type="ECO:0000313" key="9">
    <source>
        <dbReference type="EMBL" id="PRW83118.1"/>
    </source>
</evidence>
<dbReference type="AlphaFoldDB" id="A0A109LBD6"/>
<keyword evidence="4" id="KW-1015">Disulfide bond</keyword>
<sequence>MTTDVLLYTTNWCPFCRRAKALLKEKGVRWKELDIEADPAHRQAMAEASGRSSVPQIFINGTLIGGSDELFALDVRGELDKLLGRNPPAT</sequence>
<keyword evidence="2 6" id="KW-0813">Transport</keyword>
<comment type="function">
    <text evidence="6">Has a glutathione-disulfide oxidoreductase activity in the presence of NADPH and glutathione reductase. Reduces low molecular weight disulfides and proteins.</text>
</comment>
<dbReference type="PANTHER" id="PTHR45694">
    <property type="entry name" value="GLUTAREDOXIN 2"/>
    <property type="match status" value="1"/>
</dbReference>
<keyword evidence="5 6" id="KW-0676">Redox-active center</keyword>
<dbReference type="GeneID" id="99796733"/>
<dbReference type="GO" id="GO:0005737">
    <property type="term" value="C:cytoplasm"/>
    <property type="evidence" value="ECO:0007669"/>
    <property type="project" value="TreeGrafter"/>
</dbReference>